<dbReference type="Proteomes" id="UP000193928">
    <property type="component" value="Unassembled WGS sequence"/>
</dbReference>
<keyword evidence="10" id="KW-0739">Sodium transport</keyword>
<dbReference type="GO" id="GO:0006814">
    <property type="term" value="P:sodium ion transport"/>
    <property type="evidence" value="ECO:0007669"/>
    <property type="project" value="UniProtKB-KW"/>
</dbReference>
<dbReference type="Proteomes" id="UP000093757">
    <property type="component" value="Unassembled WGS sequence"/>
</dbReference>
<evidence type="ECO:0000256" key="4">
    <source>
        <dbReference type="ARBA" id="ARBA00022449"/>
    </source>
</evidence>
<sequence length="381" mass="39101">MHGFGFATLALVTAIGFVGPLLAAIPRLRIPVVVGELFAGLVVGNSGFGIIDVGNSTLQFLANIGFALVMFVVGTQIPVRGLRLRSALPLAAARAALVGTTAAGLGLVLAFEFHRGYAALYAVLMSSSSAALALPVIQSLRLRGSDVLLVAAQIAFADAACILLLPLAIEPDRALVAALSALSIAGCALVIFALLREFDRRGLLRRVHTHSKKDRLALELRTSLLLLFALAAVAVATRVSIMLAGFALGLAVAAVGEPRRLARQLFGITEGFFSPLFFVWLGASLQVGELVANPKFIALGAGLGVGAVLAHCAARVLGQPLPLAVLSAAQLGVPVAAVTIGTERNLFAAGEAAALILGALITIGGTSIAARLTARKHEVPG</sequence>
<dbReference type="AlphaFoldDB" id="A0A1A6BAL0"/>
<evidence type="ECO:0000313" key="15">
    <source>
        <dbReference type="Proteomes" id="UP000093757"/>
    </source>
</evidence>
<dbReference type="EMBL" id="LQOY01000241">
    <property type="protein sequence ID" value="ORV68400.1"/>
    <property type="molecule type" value="Genomic_DNA"/>
</dbReference>
<dbReference type="PANTHER" id="PTHR43562:SF3">
    <property type="entry name" value="SODIUM ION_PROTON EXCHANGER (EUROFUNG)"/>
    <property type="match status" value="1"/>
</dbReference>
<reference evidence="14 16" key="1">
    <citation type="submission" date="2016-01" db="EMBL/GenBank/DDBJ databases">
        <title>The new phylogeny of the genus Mycobacterium.</title>
        <authorList>
            <person name="Tarcisio F."/>
            <person name="Conor M."/>
            <person name="Antonella G."/>
            <person name="Elisabetta G."/>
            <person name="Giulia F.S."/>
            <person name="Sara T."/>
            <person name="Anna F."/>
            <person name="Clotilde B."/>
            <person name="Roberto B."/>
            <person name="Veronica D.S."/>
            <person name="Fabio R."/>
            <person name="Monica P."/>
            <person name="Olivier J."/>
            <person name="Enrico T."/>
            <person name="Nicola S."/>
        </authorList>
    </citation>
    <scope>NUCLEOTIDE SEQUENCE [LARGE SCALE GENOMIC DNA]</scope>
    <source>
        <strain evidence="14 16">DSM 44160</strain>
    </source>
</reference>
<organism evidence="13 15">
    <name type="scientific">Mycobacterium gordonae</name>
    <dbReference type="NCBI Taxonomy" id="1778"/>
    <lineage>
        <taxon>Bacteria</taxon>
        <taxon>Bacillati</taxon>
        <taxon>Actinomycetota</taxon>
        <taxon>Actinomycetes</taxon>
        <taxon>Mycobacteriales</taxon>
        <taxon>Mycobacteriaceae</taxon>
        <taxon>Mycobacterium</taxon>
    </lineage>
</organism>
<dbReference type="OrthoDB" id="4413712at2"/>
<evidence type="ECO:0000256" key="3">
    <source>
        <dbReference type="ARBA" id="ARBA00022448"/>
    </source>
</evidence>
<evidence type="ECO:0000313" key="13">
    <source>
        <dbReference type="EMBL" id="OBR99320.1"/>
    </source>
</evidence>
<comment type="subcellular location">
    <subcellularLocation>
        <location evidence="1">Membrane</location>
        <topology evidence="1">Multi-pass membrane protein</topology>
    </subcellularLocation>
</comment>
<keyword evidence="8" id="KW-0406">Ion transport</keyword>
<dbReference type="PANTHER" id="PTHR43562">
    <property type="entry name" value="NAPA-TYPE SODIUM/HYDROGEN ANTIPORTER"/>
    <property type="match status" value="1"/>
</dbReference>
<keyword evidence="4" id="KW-0050">Antiport</keyword>
<feature type="transmembrane region" description="Helical" evidence="11">
    <location>
        <begin position="295"/>
        <end position="314"/>
    </location>
</feature>
<keyword evidence="6 11" id="KW-1133">Transmembrane helix</keyword>
<feature type="domain" description="Cation/H+ exchanger transmembrane" evidence="12">
    <location>
        <begin position="17"/>
        <end position="369"/>
    </location>
</feature>
<feature type="transmembrane region" description="Helical" evidence="11">
    <location>
        <begin position="32"/>
        <end position="51"/>
    </location>
</feature>
<evidence type="ECO:0000313" key="16">
    <source>
        <dbReference type="Proteomes" id="UP000193928"/>
    </source>
</evidence>
<proteinExistence type="inferred from homology"/>
<evidence type="ECO:0000313" key="14">
    <source>
        <dbReference type="EMBL" id="ORV68400.1"/>
    </source>
</evidence>
<evidence type="ECO:0000256" key="6">
    <source>
        <dbReference type="ARBA" id="ARBA00022989"/>
    </source>
</evidence>
<evidence type="ECO:0000256" key="8">
    <source>
        <dbReference type="ARBA" id="ARBA00023065"/>
    </source>
</evidence>
<keyword evidence="5 11" id="KW-0812">Transmembrane</keyword>
<keyword evidence="7" id="KW-0915">Sodium</keyword>
<feature type="transmembrane region" description="Helical" evidence="11">
    <location>
        <begin position="216"/>
        <end position="235"/>
    </location>
</feature>
<evidence type="ECO:0000256" key="9">
    <source>
        <dbReference type="ARBA" id="ARBA00023136"/>
    </source>
</evidence>
<dbReference type="RefSeq" id="WP_065136297.1">
    <property type="nucleotide sequence ID" value="NZ_JACKSU010000014.1"/>
</dbReference>
<comment type="similarity">
    <text evidence="2">Belongs to the monovalent cation:proton antiporter 2 (CPA2) transporter (TC 2.A.37) family.</text>
</comment>
<feature type="transmembrane region" description="Helical" evidence="11">
    <location>
        <begin position="265"/>
        <end position="283"/>
    </location>
</feature>
<evidence type="ECO:0000259" key="12">
    <source>
        <dbReference type="Pfam" id="PF00999"/>
    </source>
</evidence>
<evidence type="ECO:0000256" key="1">
    <source>
        <dbReference type="ARBA" id="ARBA00004141"/>
    </source>
</evidence>
<dbReference type="GO" id="GO:1902600">
    <property type="term" value="P:proton transmembrane transport"/>
    <property type="evidence" value="ECO:0007669"/>
    <property type="project" value="InterPro"/>
</dbReference>
<feature type="transmembrane region" description="Helical" evidence="11">
    <location>
        <begin position="57"/>
        <end position="79"/>
    </location>
</feature>
<feature type="transmembrane region" description="Helical" evidence="11">
    <location>
        <begin position="352"/>
        <end position="374"/>
    </location>
</feature>
<keyword evidence="16" id="KW-1185">Reference proteome</keyword>
<dbReference type="GO" id="GO:0016020">
    <property type="term" value="C:membrane"/>
    <property type="evidence" value="ECO:0007669"/>
    <property type="project" value="UniProtKB-SubCell"/>
</dbReference>
<feature type="transmembrane region" description="Helical" evidence="11">
    <location>
        <begin position="91"/>
        <end position="111"/>
    </location>
</feature>
<dbReference type="Pfam" id="PF00999">
    <property type="entry name" value="Na_H_Exchanger"/>
    <property type="match status" value="1"/>
</dbReference>
<keyword evidence="9 11" id="KW-0472">Membrane</keyword>
<accession>A0A1A6BAL0</accession>
<gene>
    <name evidence="13" type="ORF">A9W98_02470</name>
    <name evidence="14" type="ORF">AWC08_07200</name>
</gene>
<feature type="transmembrane region" description="Helical" evidence="11">
    <location>
        <begin position="175"/>
        <end position="195"/>
    </location>
</feature>
<feature type="transmembrane region" description="Helical" evidence="11">
    <location>
        <begin position="148"/>
        <end position="169"/>
    </location>
</feature>
<keyword evidence="3" id="KW-0813">Transport</keyword>
<evidence type="ECO:0000256" key="7">
    <source>
        <dbReference type="ARBA" id="ARBA00023053"/>
    </source>
</evidence>
<name>A0A1A6BAL0_MYCGO</name>
<comment type="caution">
    <text evidence="13">The sequence shown here is derived from an EMBL/GenBank/DDBJ whole genome shotgun (WGS) entry which is preliminary data.</text>
</comment>
<evidence type="ECO:0000256" key="2">
    <source>
        <dbReference type="ARBA" id="ARBA00005551"/>
    </source>
</evidence>
<feature type="transmembrane region" description="Helical" evidence="11">
    <location>
        <begin position="117"/>
        <end position="136"/>
    </location>
</feature>
<feature type="transmembrane region" description="Helical" evidence="11">
    <location>
        <begin position="6"/>
        <end position="25"/>
    </location>
</feature>
<dbReference type="Gene3D" id="1.20.1530.20">
    <property type="match status" value="1"/>
</dbReference>
<dbReference type="InterPro" id="IPR038770">
    <property type="entry name" value="Na+/solute_symporter_sf"/>
</dbReference>
<dbReference type="EMBL" id="MAEM01000457">
    <property type="protein sequence ID" value="OBR99320.1"/>
    <property type="molecule type" value="Genomic_DNA"/>
</dbReference>
<dbReference type="GO" id="GO:0015297">
    <property type="term" value="F:antiporter activity"/>
    <property type="evidence" value="ECO:0007669"/>
    <property type="project" value="UniProtKB-KW"/>
</dbReference>
<reference evidence="13 15" key="2">
    <citation type="submission" date="2016-06" db="EMBL/GenBank/DDBJ databases">
        <authorList>
            <person name="Kjaerup R.B."/>
            <person name="Dalgaard T.S."/>
            <person name="Juul-Madsen H.R."/>
        </authorList>
    </citation>
    <scope>NUCLEOTIDE SEQUENCE [LARGE SCALE GENOMIC DNA]</scope>
    <source>
        <strain evidence="13 15">1245752.6</strain>
    </source>
</reference>
<dbReference type="InterPro" id="IPR006153">
    <property type="entry name" value="Cation/H_exchanger_TM"/>
</dbReference>
<evidence type="ECO:0000256" key="5">
    <source>
        <dbReference type="ARBA" id="ARBA00022692"/>
    </source>
</evidence>
<protein>
    <submittedName>
        <fullName evidence="13">Sodium:proton antiporter</fullName>
    </submittedName>
</protein>
<evidence type="ECO:0000256" key="10">
    <source>
        <dbReference type="ARBA" id="ARBA00023201"/>
    </source>
</evidence>
<evidence type="ECO:0000256" key="11">
    <source>
        <dbReference type="SAM" id="Phobius"/>
    </source>
</evidence>